<dbReference type="Proteomes" id="UP001176059">
    <property type="component" value="Unassembled WGS sequence"/>
</dbReference>
<keyword evidence="3" id="KW-1185">Reference proteome</keyword>
<reference evidence="2" key="1">
    <citation type="submission" date="2022-08" db="EMBL/GenBank/DDBJ databases">
        <authorList>
            <consortium name="DOE Joint Genome Institute"/>
            <person name="Min B."/>
            <person name="Sierra-Patev S."/>
            <person name="Naranjo-Ortiz M."/>
            <person name="Looney B."/>
            <person name="Konkel Z."/>
            <person name="Slot J.C."/>
            <person name="Sakamoto Y."/>
            <person name="Steenwyk J.L."/>
            <person name="Rokas A."/>
            <person name="Carro J."/>
            <person name="Camarero S."/>
            <person name="Ferreira P."/>
            <person name="Molpeceres G."/>
            <person name="Ruiz-duenas F.J."/>
            <person name="Serrano A."/>
            <person name="Henrissat B."/>
            <person name="Drula E."/>
            <person name="Hughes K.W."/>
            <person name="Mata J.L."/>
            <person name="Ishikawa N.K."/>
            <person name="Vargas-Isla R."/>
            <person name="Ushijima S."/>
            <person name="Smith C.A."/>
            <person name="Ahrendt S."/>
            <person name="Andreopoulos W."/>
            <person name="He G."/>
            <person name="LaButti K."/>
            <person name="Lipzen A."/>
            <person name="Ng V."/>
            <person name="Riley R."/>
            <person name="Sandor L."/>
            <person name="Barry K."/>
            <person name="Martinez A.T."/>
            <person name="Xiao Y."/>
            <person name="Gibbons J.G."/>
            <person name="Terashima K."/>
            <person name="Hibbett D.S."/>
            <person name="Grigoriev I.V."/>
        </authorList>
    </citation>
    <scope>NUCLEOTIDE SEQUENCE</scope>
    <source>
        <strain evidence="2">ET3784</strain>
    </source>
</reference>
<protein>
    <recommendedName>
        <fullName evidence="4">Oxidoreductase AflY</fullName>
    </recommendedName>
</protein>
<dbReference type="Pfam" id="PF14027">
    <property type="entry name" value="Questin_oxidase"/>
    <property type="match status" value="1"/>
</dbReference>
<reference evidence="2" key="2">
    <citation type="journal article" date="2023" name="Proc. Natl. Acad. Sci. U.S.A.">
        <title>A global phylogenomic analysis of the shiitake genus Lentinula.</title>
        <authorList>
            <person name="Sierra-Patev S."/>
            <person name="Min B."/>
            <person name="Naranjo-Ortiz M."/>
            <person name="Looney B."/>
            <person name="Konkel Z."/>
            <person name="Slot J.C."/>
            <person name="Sakamoto Y."/>
            <person name="Steenwyk J.L."/>
            <person name="Rokas A."/>
            <person name="Carro J."/>
            <person name="Camarero S."/>
            <person name="Ferreira P."/>
            <person name="Molpeceres G."/>
            <person name="Ruiz-Duenas F.J."/>
            <person name="Serrano A."/>
            <person name="Henrissat B."/>
            <person name="Drula E."/>
            <person name="Hughes K.W."/>
            <person name="Mata J.L."/>
            <person name="Ishikawa N.K."/>
            <person name="Vargas-Isla R."/>
            <person name="Ushijima S."/>
            <person name="Smith C.A."/>
            <person name="Donoghue J."/>
            <person name="Ahrendt S."/>
            <person name="Andreopoulos W."/>
            <person name="He G."/>
            <person name="LaButti K."/>
            <person name="Lipzen A."/>
            <person name="Ng V."/>
            <person name="Riley R."/>
            <person name="Sandor L."/>
            <person name="Barry K."/>
            <person name="Martinez A.T."/>
            <person name="Xiao Y."/>
            <person name="Gibbons J.G."/>
            <person name="Terashima K."/>
            <person name="Grigoriev I.V."/>
            <person name="Hibbett D."/>
        </authorList>
    </citation>
    <scope>NUCLEOTIDE SEQUENCE</scope>
    <source>
        <strain evidence="2">ET3784</strain>
    </source>
</reference>
<proteinExistence type="predicted"/>
<evidence type="ECO:0000313" key="2">
    <source>
        <dbReference type="EMBL" id="KAJ3736201.1"/>
    </source>
</evidence>
<evidence type="ECO:0000313" key="3">
    <source>
        <dbReference type="Proteomes" id="UP001176059"/>
    </source>
</evidence>
<evidence type="ECO:0000256" key="1">
    <source>
        <dbReference type="ARBA" id="ARBA00023002"/>
    </source>
</evidence>
<comment type="caution">
    <text evidence="2">The sequence shown here is derived from an EMBL/GenBank/DDBJ whole genome shotgun (WGS) entry which is preliminary data.</text>
</comment>
<dbReference type="AlphaFoldDB" id="A0AA38N3P0"/>
<name>A0AA38N3P0_9AGAR</name>
<organism evidence="2 3">
    <name type="scientific">Lentinula guzmanii</name>
    <dbReference type="NCBI Taxonomy" id="2804957"/>
    <lineage>
        <taxon>Eukaryota</taxon>
        <taxon>Fungi</taxon>
        <taxon>Dikarya</taxon>
        <taxon>Basidiomycota</taxon>
        <taxon>Agaricomycotina</taxon>
        <taxon>Agaricomycetes</taxon>
        <taxon>Agaricomycetidae</taxon>
        <taxon>Agaricales</taxon>
        <taxon>Marasmiineae</taxon>
        <taxon>Omphalotaceae</taxon>
        <taxon>Lentinula</taxon>
    </lineage>
</organism>
<keyword evidence="1" id="KW-0560">Oxidoreductase</keyword>
<dbReference type="EMBL" id="JANVFO010000006">
    <property type="protein sequence ID" value="KAJ3736201.1"/>
    <property type="molecule type" value="Genomic_DNA"/>
</dbReference>
<dbReference type="PANTHER" id="PTHR35870:SF1">
    <property type="entry name" value="PROTEIN, PUTATIVE (AFU_ORTHOLOGUE AFUA_5G03330)-RELATED"/>
    <property type="match status" value="1"/>
</dbReference>
<dbReference type="InterPro" id="IPR025337">
    <property type="entry name" value="Questin_oxidase-like"/>
</dbReference>
<gene>
    <name evidence="2" type="ORF">DFJ43DRAFT_1036523</name>
</gene>
<dbReference type="GO" id="GO:0016491">
    <property type="term" value="F:oxidoreductase activity"/>
    <property type="evidence" value="ECO:0007669"/>
    <property type="project" value="UniProtKB-KW"/>
</dbReference>
<dbReference type="PANTHER" id="PTHR35870">
    <property type="entry name" value="PROTEIN, PUTATIVE (AFU_ORTHOLOGUE AFUA_5G03330)-RELATED"/>
    <property type="match status" value="1"/>
</dbReference>
<sequence length="491" mass="54907">MSPLSHRLLRNGVLNLPRASPASKPLAEALLLQDAQYHHCQFNQAGFHNHLSHQSIRYFRLIILAAYDLGAPPALLQKIYDEEARIQRPIILEEKDKEMKITEDNWTQYLGNQNAYNGFVAFFEHQVASAGVVKTLEKFIFSSSANEKGKVMLARLMSGAVHPFIQVGYGLEFGNDALVSTGLAMTAVHTSLSPELFDFENPNPSAGLSVLEILELLYKSPTLQPPLPYDPNALFNARLKATVKDGKADEIRELCSKFHVDESLGNAEMMSKIEELIWTSVLLMFATGKPGRKPRLDFFLMHLVTSSLFLRSFVGVLENPTHKATIIKAFLPVMLQLVLARGRPIIKPHLLLEATDKPRPPYVSSSPYKTGERSIGSPLNDDDYNPWPALIEASLYSTDSHLLKTMRTLVLATRDYGDTPPGSVIGAFKQYTENVSKEETHPAVAKVDGSIFVRAAGMLMDYMGWTSYGQLEREDWDRSALGWDDAWKNED</sequence>
<accession>A0AA38N3P0</accession>
<evidence type="ECO:0008006" key="4">
    <source>
        <dbReference type="Google" id="ProtNLM"/>
    </source>
</evidence>